<dbReference type="PANTHER" id="PTHR10996:SF283">
    <property type="entry name" value="GLYOXYLATE_HYDROXYPYRUVATE REDUCTASE B"/>
    <property type="match status" value="1"/>
</dbReference>
<dbReference type="GO" id="GO:0016618">
    <property type="term" value="F:hydroxypyruvate reductase [NAD(P)H] activity"/>
    <property type="evidence" value="ECO:0007669"/>
    <property type="project" value="TreeGrafter"/>
</dbReference>
<reference evidence="7" key="1">
    <citation type="submission" date="2014-07" db="EMBL/GenBank/DDBJ databases">
        <authorList>
            <person name="Urmite Genomes Urmite Genomes"/>
        </authorList>
    </citation>
    <scope>NUCLEOTIDE SEQUENCE</scope>
    <source>
        <strain evidence="7">12M76_air</strain>
    </source>
</reference>
<dbReference type="Pfam" id="PF02826">
    <property type="entry name" value="2-Hacid_dh_C"/>
    <property type="match status" value="1"/>
</dbReference>
<organism evidence="7">
    <name type="scientific">Pseudomonas saudimassiliensis</name>
    <dbReference type="NCBI Taxonomy" id="1461581"/>
    <lineage>
        <taxon>Bacteria</taxon>
        <taxon>Pseudomonadati</taxon>
        <taxon>Pseudomonadota</taxon>
        <taxon>Gammaproteobacteria</taxon>
        <taxon>Pseudomonadales</taxon>
        <taxon>Pseudomonadaceae</taxon>
        <taxon>Pseudomonas</taxon>
    </lineage>
</organism>
<feature type="domain" description="D-isomer specific 2-hydroxyacid dehydrogenase NAD-binding" evidence="6">
    <location>
        <begin position="141"/>
        <end position="319"/>
    </location>
</feature>
<keyword evidence="3" id="KW-0520">NAD</keyword>
<dbReference type="PANTHER" id="PTHR10996">
    <property type="entry name" value="2-HYDROXYACID DEHYDROGENASE-RELATED"/>
    <property type="match status" value="1"/>
</dbReference>
<dbReference type="PROSITE" id="PS00671">
    <property type="entry name" value="D_2_HYDROXYACID_DH_3"/>
    <property type="match status" value="1"/>
</dbReference>
<dbReference type="GO" id="GO:0005829">
    <property type="term" value="C:cytosol"/>
    <property type="evidence" value="ECO:0007669"/>
    <property type="project" value="TreeGrafter"/>
</dbReference>
<evidence type="ECO:0000256" key="1">
    <source>
        <dbReference type="ARBA" id="ARBA00005854"/>
    </source>
</evidence>
<dbReference type="Gene3D" id="3.40.50.720">
    <property type="entry name" value="NAD(P)-binding Rossmann-like Domain"/>
    <property type="match status" value="2"/>
</dbReference>
<dbReference type="CDD" id="cd05301">
    <property type="entry name" value="GDH"/>
    <property type="match status" value="1"/>
</dbReference>
<proteinExistence type="inferred from homology"/>
<evidence type="ECO:0000256" key="3">
    <source>
        <dbReference type="ARBA" id="ARBA00023027"/>
    </source>
</evidence>
<dbReference type="InterPro" id="IPR036291">
    <property type="entry name" value="NAD(P)-bd_dom_sf"/>
</dbReference>
<dbReference type="GO" id="GO:0030267">
    <property type="term" value="F:glyoxylate reductase (NADPH) activity"/>
    <property type="evidence" value="ECO:0007669"/>
    <property type="project" value="TreeGrafter"/>
</dbReference>
<dbReference type="Pfam" id="PF00389">
    <property type="entry name" value="2-Hacid_dh"/>
    <property type="match status" value="1"/>
</dbReference>
<dbReference type="FunFam" id="3.40.50.720:FF:000462">
    <property type="entry name" value="Glyoxylate reductase (NADP+)"/>
    <property type="match status" value="1"/>
</dbReference>
<evidence type="ECO:0000256" key="2">
    <source>
        <dbReference type="ARBA" id="ARBA00023002"/>
    </source>
</evidence>
<dbReference type="InterPro" id="IPR006139">
    <property type="entry name" value="D-isomer_2_OHA_DH_cat_dom"/>
</dbReference>
<dbReference type="AlphaFoldDB" id="A0A078M7X6"/>
<dbReference type="GO" id="GO:0051287">
    <property type="term" value="F:NAD binding"/>
    <property type="evidence" value="ECO:0007669"/>
    <property type="project" value="InterPro"/>
</dbReference>
<sequence>MHRIGQSHAKGVANNSSRAAQRSGYTLTFSINRDTAMKKNVVAFNRLAPDLIERLAVDFNVTQLVSPADLPAALAAGPVHGLIGAGWQLGRTQLAAAEGLEVVSTISVGYDNYDLEYLNERGILLTNTPDVLTETTADLALALMLAAARRIVELDGWLRAGNWRAGLGPAQFGSDVYGKTLGIVGLGNIGAAIARRGRFGFGMPILYAGNSRKPELERELGADFRDLDSLLGEADFVCLVVPLSERTRQLIGRRELGLMKSSAMLINVARGPVVDEAALVEALRDGQIRAAGLDVYEEEPLAESPLFDLPNLVCVPHIGSATHETRRAMAELAVQNLQLALKGETPVHMVNPQVRAR</sequence>
<evidence type="ECO:0000259" key="6">
    <source>
        <dbReference type="Pfam" id="PF02826"/>
    </source>
</evidence>
<dbReference type="PATRIC" id="fig|1461581.3.peg.714"/>
<comment type="similarity">
    <text evidence="1 4">Belongs to the D-isomer specific 2-hydroxyacid dehydrogenase family.</text>
</comment>
<dbReference type="InterPro" id="IPR029753">
    <property type="entry name" value="D-isomer_DH_CS"/>
</dbReference>
<name>A0A078M7X6_9PSED</name>
<evidence type="ECO:0000313" key="7">
    <source>
        <dbReference type="EMBL" id="CEA02355.1"/>
    </source>
</evidence>
<dbReference type="InterPro" id="IPR050223">
    <property type="entry name" value="D-isomer_2-hydroxyacid_DH"/>
</dbReference>
<dbReference type="SUPFAM" id="SSF52283">
    <property type="entry name" value="Formate/glycerate dehydrogenase catalytic domain-like"/>
    <property type="match status" value="1"/>
</dbReference>
<dbReference type="EMBL" id="LK391969">
    <property type="protein sequence ID" value="CEF25813.1"/>
    <property type="molecule type" value="Genomic_DNA"/>
</dbReference>
<evidence type="ECO:0000256" key="4">
    <source>
        <dbReference type="RuleBase" id="RU003719"/>
    </source>
</evidence>
<feature type="domain" description="D-isomer specific 2-hydroxyacid dehydrogenase catalytic" evidence="5">
    <location>
        <begin position="42"/>
        <end position="351"/>
    </location>
</feature>
<protein>
    <submittedName>
        <fullName evidence="7">Gluconate 2-dehydrogenase</fullName>
    </submittedName>
</protein>
<dbReference type="SUPFAM" id="SSF51735">
    <property type="entry name" value="NAD(P)-binding Rossmann-fold domains"/>
    <property type="match status" value="1"/>
</dbReference>
<gene>
    <name evidence="7" type="ORF">BN1049_00730</name>
</gene>
<keyword evidence="2 4" id="KW-0560">Oxidoreductase</keyword>
<dbReference type="EMBL" id="LM997413">
    <property type="protein sequence ID" value="CEA02355.1"/>
    <property type="molecule type" value="Genomic_DNA"/>
</dbReference>
<dbReference type="InterPro" id="IPR006140">
    <property type="entry name" value="D-isomer_DH_NAD-bd"/>
</dbReference>
<evidence type="ECO:0000259" key="5">
    <source>
        <dbReference type="Pfam" id="PF00389"/>
    </source>
</evidence>
<accession>A0A078M7X6</accession>